<sequence>MEELSFERTHSAKLTILTSSILQTPIGLDPRLIEDSEYKAMAQSTCEIMWIHHLLSEVGLKYPTPAKLCCDNQTGLHIASNQVYHERTKHIEVDCHFIREKIQENLISTGYVKTGEQLADLFTKALN</sequence>
<evidence type="ECO:0000313" key="1">
    <source>
        <dbReference type="EMBL" id="WMV20306.1"/>
    </source>
</evidence>
<keyword evidence="2" id="KW-1185">Reference proteome</keyword>
<dbReference type="CDD" id="cd09272">
    <property type="entry name" value="RNase_HI_RT_Ty1"/>
    <property type="match status" value="1"/>
</dbReference>
<dbReference type="PANTHER" id="PTHR11439:SF467">
    <property type="entry name" value="INTEGRASE CATALYTIC DOMAIN-CONTAINING PROTEIN"/>
    <property type="match status" value="1"/>
</dbReference>
<accession>A0AAF0QGQ3</accession>
<evidence type="ECO:0008006" key="3">
    <source>
        <dbReference type="Google" id="ProtNLM"/>
    </source>
</evidence>
<protein>
    <recommendedName>
        <fullName evidence="3">Copia protein</fullName>
    </recommendedName>
</protein>
<reference evidence="1" key="1">
    <citation type="submission" date="2023-08" db="EMBL/GenBank/DDBJ databases">
        <title>A de novo genome assembly of Solanum verrucosum Schlechtendal, a Mexican diploid species geographically isolated from the other diploid A-genome species in potato relatives.</title>
        <authorList>
            <person name="Hosaka K."/>
        </authorList>
    </citation>
    <scope>NUCLEOTIDE SEQUENCE</scope>
    <source>
        <tissue evidence="1">Young leaves</tissue>
    </source>
</reference>
<dbReference type="EMBL" id="CP133614">
    <property type="protein sequence ID" value="WMV20306.1"/>
    <property type="molecule type" value="Genomic_DNA"/>
</dbReference>
<dbReference type="AlphaFoldDB" id="A0AAF0QGQ3"/>
<name>A0AAF0QGQ3_SOLVR</name>
<dbReference type="PANTHER" id="PTHR11439">
    <property type="entry name" value="GAG-POL-RELATED RETROTRANSPOSON"/>
    <property type="match status" value="1"/>
</dbReference>
<proteinExistence type="predicted"/>
<evidence type="ECO:0000313" key="2">
    <source>
        <dbReference type="Proteomes" id="UP001234989"/>
    </source>
</evidence>
<dbReference type="Proteomes" id="UP001234989">
    <property type="component" value="Chromosome 3"/>
</dbReference>
<organism evidence="1 2">
    <name type="scientific">Solanum verrucosum</name>
    <dbReference type="NCBI Taxonomy" id="315347"/>
    <lineage>
        <taxon>Eukaryota</taxon>
        <taxon>Viridiplantae</taxon>
        <taxon>Streptophyta</taxon>
        <taxon>Embryophyta</taxon>
        <taxon>Tracheophyta</taxon>
        <taxon>Spermatophyta</taxon>
        <taxon>Magnoliopsida</taxon>
        <taxon>eudicotyledons</taxon>
        <taxon>Gunneridae</taxon>
        <taxon>Pentapetalae</taxon>
        <taxon>asterids</taxon>
        <taxon>lamiids</taxon>
        <taxon>Solanales</taxon>
        <taxon>Solanaceae</taxon>
        <taxon>Solanoideae</taxon>
        <taxon>Solaneae</taxon>
        <taxon>Solanum</taxon>
    </lineage>
</organism>
<gene>
    <name evidence="1" type="ORF">MTR67_013691</name>
</gene>